<gene>
    <name evidence="1" type="ORF">HPB49_016907</name>
</gene>
<keyword evidence="2" id="KW-1185">Reference proteome</keyword>
<proteinExistence type="predicted"/>
<comment type="caution">
    <text evidence="1">The sequence shown here is derived from an EMBL/GenBank/DDBJ whole genome shotgun (WGS) entry which is preliminary data.</text>
</comment>
<evidence type="ECO:0000313" key="1">
    <source>
        <dbReference type="EMBL" id="KAH7945897.1"/>
    </source>
</evidence>
<dbReference type="Proteomes" id="UP000821865">
    <property type="component" value="Chromosome 6"/>
</dbReference>
<reference evidence="1" key="1">
    <citation type="submission" date="2020-05" db="EMBL/GenBank/DDBJ databases">
        <title>Large-scale comparative analyses of tick genomes elucidate their genetic diversity and vector capacities.</title>
        <authorList>
            <person name="Jia N."/>
            <person name="Wang J."/>
            <person name="Shi W."/>
            <person name="Du L."/>
            <person name="Sun Y."/>
            <person name="Zhan W."/>
            <person name="Jiang J."/>
            <person name="Wang Q."/>
            <person name="Zhang B."/>
            <person name="Ji P."/>
            <person name="Sakyi L.B."/>
            <person name="Cui X."/>
            <person name="Yuan T."/>
            <person name="Jiang B."/>
            <person name="Yang W."/>
            <person name="Lam T.T.-Y."/>
            <person name="Chang Q."/>
            <person name="Ding S."/>
            <person name="Wang X."/>
            <person name="Zhu J."/>
            <person name="Ruan X."/>
            <person name="Zhao L."/>
            <person name="Wei J."/>
            <person name="Que T."/>
            <person name="Du C."/>
            <person name="Cheng J."/>
            <person name="Dai P."/>
            <person name="Han X."/>
            <person name="Huang E."/>
            <person name="Gao Y."/>
            <person name="Liu J."/>
            <person name="Shao H."/>
            <person name="Ye R."/>
            <person name="Li L."/>
            <person name="Wei W."/>
            <person name="Wang X."/>
            <person name="Wang C."/>
            <person name="Yang T."/>
            <person name="Huo Q."/>
            <person name="Li W."/>
            <person name="Guo W."/>
            <person name="Chen H."/>
            <person name="Zhou L."/>
            <person name="Ni X."/>
            <person name="Tian J."/>
            <person name="Zhou Y."/>
            <person name="Sheng Y."/>
            <person name="Liu T."/>
            <person name="Pan Y."/>
            <person name="Xia L."/>
            <person name="Li J."/>
            <person name="Zhao F."/>
            <person name="Cao W."/>
        </authorList>
    </citation>
    <scope>NUCLEOTIDE SEQUENCE</scope>
    <source>
        <strain evidence="1">Dsil-2018</strain>
    </source>
</reference>
<protein>
    <submittedName>
        <fullName evidence="1">Uncharacterized protein</fullName>
    </submittedName>
</protein>
<organism evidence="1 2">
    <name type="scientific">Dermacentor silvarum</name>
    <name type="common">Tick</name>
    <dbReference type="NCBI Taxonomy" id="543639"/>
    <lineage>
        <taxon>Eukaryota</taxon>
        <taxon>Metazoa</taxon>
        <taxon>Ecdysozoa</taxon>
        <taxon>Arthropoda</taxon>
        <taxon>Chelicerata</taxon>
        <taxon>Arachnida</taxon>
        <taxon>Acari</taxon>
        <taxon>Parasitiformes</taxon>
        <taxon>Ixodida</taxon>
        <taxon>Ixodoidea</taxon>
        <taxon>Ixodidae</taxon>
        <taxon>Rhipicephalinae</taxon>
        <taxon>Dermacentor</taxon>
    </lineage>
</organism>
<sequence>MATPNRRSPGGGRMARCPLAARPTFRLTPQNQKVGLNGVAKFDCLATGNPPQSVLWTREGNQVLMFPGKSQVRFSVSNEGTLTISGVRKEDRGYYVCSALSVVGSSMAKGHLEVTAFADLPPPIIRLGPANQTLPLHTAAQLPCEVAGTPKPTVQWLYNSAPLRIEDRADIHFRSLAPFRYKVNALLPSRKTI</sequence>
<accession>A0ACB8CM00</accession>
<evidence type="ECO:0000313" key="2">
    <source>
        <dbReference type="Proteomes" id="UP000821865"/>
    </source>
</evidence>
<name>A0ACB8CM00_DERSI</name>
<dbReference type="EMBL" id="CM023475">
    <property type="protein sequence ID" value="KAH7945897.1"/>
    <property type="molecule type" value="Genomic_DNA"/>
</dbReference>